<dbReference type="Gene3D" id="3.40.50.80">
    <property type="entry name" value="Nucleotide-binding domain of ferredoxin-NADP reductase (FNR) module"/>
    <property type="match status" value="1"/>
</dbReference>
<dbReference type="EMBL" id="CP116942">
    <property type="protein sequence ID" value="WCO68796.1"/>
    <property type="molecule type" value="Genomic_DNA"/>
</dbReference>
<proteinExistence type="predicted"/>
<dbReference type="InterPro" id="IPR001433">
    <property type="entry name" value="OxRdtase_FAD/NAD-bd"/>
</dbReference>
<dbReference type="Gene3D" id="2.40.30.10">
    <property type="entry name" value="Translation factors"/>
    <property type="match status" value="1"/>
</dbReference>
<keyword evidence="3" id="KW-0411">Iron-sulfur</keyword>
<name>A0AAF0BSS1_9ACTN</name>
<dbReference type="SUPFAM" id="SSF52343">
    <property type="entry name" value="Ferredoxin reductase-like, C-terminal NADP-linked domain"/>
    <property type="match status" value="1"/>
</dbReference>
<evidence type="ECO:0000256" key="2">
    <source>
        <dbReference type="ARBA" id="ARBA00022714"/>
    </source>
</evidence>
<dbReference type="InterPro" id="IPR017927">
    <property type="entry name" value="FAD-bd_FR_type"/>
</dbReference>
<organism evidence="5 6">
    <name type="scientific">Iamia majanohamensis</name>
    <dbReference type="NCBI Taxonomy" id="467976"/>
    <lineage>
        <taxon>Bacteria</taxon>
        <taxon>Bacillati</taxon>
        <taxon>Actinomycetota</taxon>
        <taxon>Acidimicrobiia</taxon>
        <taxon>Acidimicrobiales</taxon>
        <taxon>Iamiaceae</taxon>
        <taxon>Iamia</taxon>
    </lineage>
</organism>
<sequence length="241" mass="25028">MTEPAPPTAPPAPGPWQRATVLATHPETATARTLRLGLTAPVPHLPGQHYLVRLVAPDGYAATRSYSVASAPDDSGEVELTVELLPDGEVSAFLHDVLEVGDVLEVRGPIGGWLAWPGDTPALLVGGGSGVVPLMAMLRHARRTGASDLIRMVVSVRTPEDLYYASELPGPEVTVVHTRRAPPGDPRPPGHLRAADLPAIAPGTTAYVCGSSGFADAASALLVEAGMPVTAIRVERFGPTG</sequence>
<evidence type="ECO:0000256" key="3">
    <source>
        <dbReference type="ARBA" id="ARBA00023014"/>
    </source>
</evidence>
<dbReference type="PRINTS" id="PR00410">
    <property type="entry name" value="PHEHYDRXLASE"/>
</dbReference>
<keyword evidence="2" id="KW-0001">2Fe-2S</keyword>
<evidence type="ECO:0000313" key="6">
    <source>
        <dbReference type="Proteomes" id="UP001216390"/>
    </source>
</evidence>
<dbReference type="InterPro" id="IPR017938">
    <property type="entry name" value="Riboflavin_synthase-like_b-brl"/>
</dbReference>
<dbReference type="Pfam" id="PF00175">
    <property type="entry name" value="NAD_binding_1"/>
    <property type="match status" value="1"/>
</dbReference>
<feature type="domain" description="FAD-binding FR-type" evidence="4">
    <location>
        <begin position="14"/>
        <end position="116"/>
    </location>
</feature>
<evidence type="ECO:0000313" key="5">
    <source>
        <dbReference type="EMBL" id="WCO68796.1"/>
    </source>
</evidence>
<evidence type="ECO:0000256" key="1">
    <source>
        <dbReference type="ARBA" id="ARBA00001974"/>
    </source>
</evidence>
<reference evidence="5" key="1">
    <citation type="submission" date="2023-01" db="EMBL/GenBank/DDBJ databases">
        <title>The diversity of Class Acidimicrobiia in South China Sea sediment environments and the proposal of Iamia marina sp. nov., a novel species of the genus Iamia.</title>
        <authorList>
            <person name="He Y."/>
            <person name="Tian X."/>
        </authorList>
    </citation>
    <scope>NUCLEOTIDE SEQUENCE</scope>
    <source>
        <strain evidence="5">DSM 19957</strain>
    </source>
</reference>
<dbReference type="PROSITE" id="PS51384">
    <property type="entry name" value="FAD_FR"/>
    <property type="match status" value="1"/>
</dbReference>
<dbReference type="PANTHER" id="PTHR47354:SF5">
    <property type="entry name" value="PROTEIN RFBI"/>
    <property type="match status" value="1"/>
</dbReference>
<gene>
    <name evidence="5" type="ORF">PO878_08665</name>
</gene>
<dbReference type="InterPro" id="IPR050415">
    <property type="entry name" value="MRET"/>
</dbReference>
<dbReference type="InterPro" id="IPR039261">
    <property type="entry name" value="FNR_nucleotide-bd"/>
</dbReference>
<dbReference type="KEGG" id="ima:PO878_08665"/>
<dbReference type="SUPFAM" id="SSF63380">
    <property type="entry name" value="Riboflavin synthase domain-like"/>
    <property type="match status" value="1"/>
</dbReference>
<keyword evidence="2" id="KW-0408">Iron</keyword>
<protein>
    <submittedName>
        <fullName evidence="5">FAD-binding oxidoreductase</fullName>
    </submittedName>
</protein>
<dbReference type="PANTHER" id="PTHR47354">
    <property type="entry name" value="NADH OXIDOREDUCTASE HCR"/>
    <property type="match status" value="1"/>
</dbReference>
<accession>A0AAF0BSS1</accession>
<dbReference type="GO" id="GO:0051537">
    <property type="term" value="F:2 iron, 2 sulfur cluster binding"/>
    <property type="evidence" value="ECO:0007669"/>
    <property type="project" value="UniProtKB-KW"/>
</dbReference>
<dbReference type="RefSeq" id="WP_272738311.1">
    <property type="nucleotide sequence ID" value="NZ_CP116942.1"/>
</dbReference>
<dbReference type="GO" id="GO:0016491">
    <property type="term" value="F:oxidoreductase activity"/>
    <property type="evidence" value="ECO:0007669"/>
    <property type="project" value="InterPro"/>
</dbReference>
<keyword evidence="6" id="KW-1185">Reference proteome</keyword>
<evidence type="ECO:0000259" key="4">
    <source>
        <dbReference type="PROSITE" id="PS51384"/>
    </source>
</evidence>
<dbReference type="Pfam" id="PF00970">
    <property type="entry name" value="FAD_binding_6"/>
    <property type="match status" value="1"/>
</dbReference>
<dbReference type="InterPro" id="IPR008333">
    <property type="entry name" value="Cbr1-like_FAD-bd_dom"/>
</dbReference>
<dbReference type="Proteomes" id="UP001216390">
    <property type="component" value="Chromosome"/>
</dbReference>
<dbReference type="AlphaFoldDB" id="A0AAF0BSS1"/>
<comment type="cofactor">
    <cofactor evidence="1">
        <name>FAD</name>
        <dbReference type="ChEBI" id="CHEBI:57692"/>
    </cofactor>
</comment>
<keyword evidence="2" id="KW-0479">Metal-binding</keyword>